<protein>
    <submittedName>
        <fullName evidence="2">Uncharacterized protein</fullName>
    </submittedName>
</protein>
<dbReference type="AlphaFoldDB" id="A0A5D9C850"/>
<dbReference type="EMBL" id="VTOU01000002">
    <property type="protein sequence ID" value="TZG27302.1"/>
    <property type="molecule type" value="Genomic_DNA"/>
</dbReference>
<sequence length="177" mass="18999">MSAPAKASPDGIEDRHVSATGWFQRHANPTSLILIALLLATALLGVLGGHPNPTHIAAGDAVRLSVKSPAILRNGTFYEMRIRIEPRVPIADVTLAISLRLWRDITINSAIPAAENESFKDGMVHMSFGPGEPGEPIEIKFDGQVNPPLVGRNEGVVAVYDGDRKLVSLPMSVRVLP</sequence>
<comment type="caution">
    <text evidence="2">The sequence shown here is derived from an EMBL/GenBank/DDBJ whole genome shotgun (WGS) entry which is preliminary data.</text>
</comment>
<evidence type="ECO:0000313" key="3">
    <source>
        <dbReference type="Proteomes" id="UP000322077"/>
    </source>
</evidence>
<proteinExistence type="predicted"/>
<feature type="transmembrane region" description="Helical" evidence="1">
    <location>
        <begin position="31"/>
        <end position="49"/>
    </location>
</feature>
<name>A0A5D9C850_9SPHN</name>
<keyword evidence="1" id="KW-1133">Transmembrane helix</keyword>
<gene>
    <name evidence="2" type="ORF">FYJ91_06720</name>
</gene>
<dbReference type="RefSeq" id="WP_149521518.1">
    <property type="nucleotide sequence ID" value="NZ_VTOU01000002.1"/>
</dbReference>
<keyword evidence="3" id="KW-1185">Reference proteome</keyword>
<dbReference type="Proteomes" id="UP000322077">
    <property type="component" value="Unassembled WGS sequence"/>
</dbReference>
<keyword evidence="1" id="KW-0812">Transmembrane</keyword>
<keyword evidence="1" id="KW-0472">Membrane</keyword>
<accession>A0A5D9C850</accession>
<reference evidence="2 3" key="1">
    <citation type="submission" date="2019-08" db="EMBL/GenBank/DDBJ databases">
        <authorList>
            <person name="Wang G."/>
            <person name="Xu Z."/>
        </authorList>
    </citation>
    <scope>NUCLEOTIDE SEQUENCE [LARGE SCALE GENOMIC DNA]</scope>
    <source>
        <strain evidence="2 3">ZX</strain>
    </source>
</reference>
<organism evidence="2 3">
    <name type="scientific">Sphingomonas montanisoli</name>
    <dbReference type="NCBI Taxonomy" id="2606412"/>
    <lineage>
        <taxon>Bacteria</taxon>
        <taxon>Pseudomonadati</taxon>
        <taxon>Pseudomonadota</taxon>
        <taxon>Alphaproteobacteria</taxon>
        <taxon>Sphingomonadales</taxon>
        <taxon>Sphingomonadaceae</taxon>
        <taxon>Sphingomonas</taxon>
    </lineage>
</organism>
<evidence type="ECO:0000256" key="1">
    <source>
        <dbReference type="SAM" id="Phobius"/>
    </source>
</evidence>
<evidence type="ECO:0000313" key="2">
    <source>
        <dbReference type="EMBL" id="TZG27302.1"/>
    </source>
</evidence>